<proteinExistence type="predicted"/>
<reference evidence="1" key="1">
    <citation type="submission" date="2022-09" db="EMBL/GenBank/DDBJ databases">
        <title>Complete genome sequence of Pseudomonas promysalinigenes strain RL-WG26, a newly isolated PGPR with the potential for plant salinity stress alleviation.</title>
        <authorList>
            <person name="Ren L."/>
            <person name="Wang G."/>
            <person name="Hu H."/>
        </authorList>
    </citation>
    <scope>NUCLEOTIDE SEQUENCE</scope>
    <source>
        <strain evidence="1">RL-WG26</strain>
    </source>
</reference>
<dbReference type="Proteomes" id="UP001064504">
    <property type="component" value="Chromosome"/>
</dbReference>
<dbReference type="RefSeq" id="WP_261744160.1">
    <property type="nucleotide sequence ID" value="NZ_CP104557.1"/>
</dbReference>
<gene>
    <name evidence="1" type="ORF">N5C08_20805</name>
</gene>
<dbReference type="EMBL" id="CP104557">
    <property type="protein sequence ID" value="UXH39377.1"/>
    <property type="molecule type" value="Genomic_DNA"/>
</dbReference>
<accession>A0ABY6AJ42</accession>
<protein>
    <submittedName>
        <fullName evidence="1">Uncharacterized protein</fullName>
    </submittedName>
</protein>
<name>A0ABY6AJ42_9PSED</name>
<keyword evidence="2" id="KW-1185">Reference proteome</keyword>
<evidence type="ECO:0000313" key="1">
    <source>
        <dbReference type="EMBL" id="UXH39377.1"/>
    </source>
</evidence>
<sequence length="197" mass="21624">MPTDVERSFTANLQVDGYPINVLGNMTTGPVVLASPHKLPAYGVNGTHTLGMLDALDKDWSHEQELGLISFDKAPQPPTLLLYFRYSQAGYRIYLRSGPHFGKGVFTTADGLVNVQPTKPTYPTQWQLIDAQRDAPFDVYQVSENQCDIRATNPDGHPLEVHGLFPVGGFLACYPAAHSSTLSLIILERGADWLNLG</sequence>
<organism evidence="1 2">
    <name type="scientific">Pseudomonas promysalinigenes</name>
    <dbReference type="NCBI Taxonomy" id="485898"/>
    <lineage>
        <taxon>Bacteria</taxon>
        <taxon>Pseudomonadati</taxon>
        <taxon>Pseudomonadota</taxon>
        <taxon>Gammaproteobacteria</taxon>
        <taxon>Pseudomonadales</taxon>
        <taxon>Pseudomonadaceae</taxon>
        <taxon>Pseudomonas</taxon>
    </lineage>
</organism>
<evidence type="ECO:0000313" key="2">
    <source>
        <dbReference type="Proteomes" id="UP001064504"/>
    </source>
</evidence>